<keyword evidence="4 6" id="KW-0472">Membrane</keyword>
<keyword evidence="2 6" id="KW-0812">Transmembrane</keyword>
<feature type="transmembrane region" description="Helical" evidence="6">
    <location>
        <begin position="210"/>
        <end position="231"/>
    </location>
</feature>
<dbReference type="PANTHER" id="PTHR37451">
    <property type="entry name" value="MARVEL DOMAIN"/>
    <property type="match status" value="1"/>
</dbReference>
<evidence type="ECO:0000259" key="7">
    <source>
        <dbReference type="Pfam" id="PF01284"/>
    </source>
</evidence>
<sequence>MSNTENATYASHSVAEPVVEPVVAAAEPVAEVEEPPVHAQTVPVHDQVVADQHTSAEPVYEDAYAQETPKSTSKFASIYSNSTLHYVTRGVQLLFTILVLALTATSINKAPYSSSRTNFGLAVSVMTLAYFLAGYLFFTFASASTRTLLPVTVVFAIEAILMIFWFCAFVVLADFFSGSCYPGYIFSFTSAFYGISTDDSSQTSCRSGKAAAAFAAFTWLAFVISFVVYIFNVLRPVLSHYGSSGWLKKNTVDLNPFTFLSGSFVFNDLAEHDYNHEKGVPENTLNTTDESSVQVPATTV</sequence>
<proteinExistence type="predicted"/>
<evidence type="ECO:0000256" key="5">
    <source>
        <dbReference type="SAM" id="MobiDB-lite"/>
    </source>
</evidence>
<evidence type="ECO:0000313" key="8">
    <source>
        <dbReference type="EMBL" id="CDO93665.1"/>
    </source>
</evidence>
<protein>
    <submittedName>
        <fullName evidence="8">WGS project CCBQ000000000 data, contig 00102</fullName>
    </submittedName>
</protein>
<dbReference type="EMBL" id="CCBQ010000027">
    <property type="protein sequence ID" value="CDO93665.1"/>
    <property type="molecule type" value="Genomic_DNA"/>
</dbReference>
<feature type="transmembrane region" description="Helical" evidence="6">
    <location>
        <begin position="148"/>
        <end position="173"/>
    </location>
</feature>
<accession>A0A0A8L601</accession>
<name>A0A0A8L601_9SACH</name>
<dbReference type="PANTHER" id="PTHR37451:SF1">
    <property type="entry name" value="MARVEL DOMAIN-CONTAINING PROTEIN"/>
    <property type="match status" value="1"/>
</dbReference>
<comment type="caution">
    <text evidence="8">The sequence shown here is derived from an EMBL/GenBank/DDBJ whole genome shotgun (WGS) entry which is preliminary data.</text>
</comment>
<reference evidence="8 9" key="1">
    <citation type="submission" date="2014-03" db="EMBL/GenBank/DDBJ databases">
        <title>The genome of Kluyveromyces dobzhanskii.</title>
        <authorList>
            <person name="Nystedt B."/>
            <person name="Astrom S."/>
        </authorList>
    </citation>
    <scope>NUCLEOTIDE SEQUENCE [LARGE SCALE GENOMIC DNA]</scope>
    <source>
        <strain evidence="8 9">CBS 2104</strain>
    </source>
</reference>
<dbReference type="OrthoDB" id="4065952at2759"/>
<feature type="compositionally biased region" description="Polar residues" evidence="5">
    <location>
        <begin position="283"/>
        <end position="300"/>
    </location>
</feature>
<keyword evidence="3 6" id="KW-1133">Transmembrane helix</keyword>
<evidence type="ECO:0000256" key="3">
    <source>
        <dbReference type="ARBA" id="ARBA00022989"/>
    </source>
</evidence>
<feature type="transmembrane region" description="Helical" evidence="6">
    <location>
        <begin position="119"/>
        <end position="141"/>
    </location>
</feature>
<comment type="subcellular location">
    <subcellularLocation>
        <location evidence="1">Membrane</location>
        <topology evidence="1">Multi-pass membrane protein</topology>
    </subcellularLocation>
</comment>
<gene>
    <name evidence="8" type="ORF">KLDO_g1957</name>
</gene>
<evidence type="ECO:0000256" key="1">
    <source>
        <dbReference type="ARBA" id="ARBA00004141"/>
    </source>
</evidence>
<dbReference type="Pfam" id="PF01284">
    <property type="entry name" value="MARVEL"/>
    <property type="match status" value="1"/>
</dbReference>
<evidence type="ECO:0000313" key="9">
    <source>
        <dbReference type="Proteomes" id="UP000031516"/>
    </source>
</evidence>
<dbReference type="GO" id="GO:0016020">
    <property type="term" value="C:membrane"/>
    <property type="evidence" value="ECO:0007669"/>
    <property type="project" value="UniProtKB-SubCell"/>
</dbReference>
<evidence type="ECO:0000256" key="2">
    <source>
        <dbReference type="ARBA" id="ARBA00022692"/>
    </source>
</evidence>
<dbReference type="Proteomes" id="UP000031516">
    <property type="component" value="Unassembled WGS sequence"/>
</dbReference>
<dbReference type="AlphaFoldDB" id="A0A0A8L601"/>
<evidence type="ECO:0000256" key="6">
    <source>
        <dbReference type="SAM" id="Phobius"/>
    </source>
</evidence>
<evidence type="ECO:0000256" key="4">
    <source>
        <dbReference type="ARBA" id="ARBA00023136"/>
    </source>
</evidence>
<keyword evidence="9" id="KW-1185">Reference proteome</keyword>
<feature type="transmembrane region" description="Helical" evidence="6">
    <location>
        <begin position="86"/>
        <end position="107"/>
    </location>
</feature>
<feature type="region of interest" description="Disordered" evidence="5">
    <location>
        <begin position="277"/>
        <end position="300"/>
    </location>
</feature>
<feature type="domain" description="MARVEL" evidence="7">
    <location>
        <begin position="83"/>
        <end position="228"/>
    </location>
</feature>
<organism evidence="8 9">
    <name type="scientific">Kluyveromyces dobzhanskii CBS 2104</name>
    <dbReference type="NCBI Taxonomy" id="1427455"/>
    <lineage>
        <taxon>Eukaryota</taxon>
        <taxon>Fungi</taxon>
        <taxon>Dikarya</taxon>
        <taxon>Ascomycota</taxon>
        <taxon>Saccharomycotina</taxon>
        <taxon>Saccharomycetes</taxon>
        <taxon>Saccharomycetales</taxon>
        <taxon>Saccharomycetaceae</taxon>
        <taxon>Kluyveromyces</taxon>
    </lineage>
</organism>
<dbReference type="InterPro" id="IPR008253">
    <property type="entry name" value="Marvel"/>
</dbReference>